<dbReference type="InterPro" id="IPR036188">
    <property type="entry name" value="FAD/NAD-bd_sf"/>
</dbReference>
<dbReference type="RefSeq" id="WP_231010484.1">
    <property type="nucleotide sequence ID" value="NZ_BAAAEW010000004.1"/>
</dbReference>
<comment type="caution">
    <text evidence="2">The sequence shown here is derived from an EMBL/GenBank/DDBJ whole genome shotgun (WGS) entry which is preliminary data.</text>
</comment>
<dbReference type="PRINTS" id="PR00368">
    <property type="entry name" value="FADPNR"/>
</dbReference>
<keyword evidence="3" id="KW-1185">Reference proteome</keyword>
<evidence type="ECO:0000313" key="2">
    <source>
        <dbReference type="EMBL" id="GAA0743239.1"/>
    </source>
</evidence>
<gene>
    <name evidence="2" type="ORF">GCM10009107_07580</name>
</gene>
<dbReference type="PANTHER" id="PTHR40254:SF1">
    <property type="entry name" value="BLR0577 PROTEIN"/>
    <property type="match status" value="1"/>
</dbReference>
<dbReference type="InterPro" id="IPR038732">
    <property type="entry name" value="HpyO/CreE_NAD-binding"/>
</dbReference>
<dbReference type="InterPro" id="IPR052189">
    <property type="entry name" value="L-asp_N-monooxygenase_NS-form"/>
</dbReference>
<protein>
    <submittedName>
        <fullName evidence="2">FAD/NAD(P)-binding protein</fullName>
    </submittedName>
</protein>
<accession>A0ABP3V0H7</accession>
<dbReference type="PANTHER" id="PTHR40254">
    <property type="entry name" value="BLR0577 PROTEIN"/>
    <property type="match status" value="1"/>
</dbReference>
<name>A0ABP3V0H7_9BURK</name>
<dbReference type="EMBL" id="BAAAEW010000004">
    <property type="protein sequence ID" value="GAA0743239.1"/>
    <property type="molecule type" value="Genomic_DNA"/>
</dbReference>
<feature type="domain" description="FAD-dependent urate hydroxylase HpyO/Asp monooxygenase CreE-like FAD/NAD(P)-binding" evidence="1">
    <location>
        <begin position="21"/>
        <end position="175"/>
    </location>
</feature>
<reference evidence="3" key="1">
    <citation type="journal article" date="2019" name="Int. J. Syst. Evol. Microbiol.">
        <title>The Global Catalogue of Microorganisms (GCM) 10K type strain sequencing project: providing services to taxonomists for standard genome sequencing and annotation.</title>
        <authorList>
            <consortium name="The Broad Institute Genomics Platform"/>
            <consortium name="The Broad Institute Genome Sequencing Center for Infectious Disease"/>
            <person name="Wu L."/>
            <person name="Ma J."/>
        </authorList>
    </citation>
    <scope>NUCLEOTIDE SEQUENCE [LARGE SCALE GENOMIC DNA]</scope>
    <source>
        <strain evidence="3">JCM 15503</strain>
    </source>
</reference>
<dbReference type="Pfam" id="PF13454">
    <property type="entry name" value="NAD_binding_9"/>
    <property type="match status" value="1"/>
</dbReference>
<evidence type="ECO:0000313" key="3">
    <source>
        <dbReference type="Proteomes" id="UP001500279"/>
    </source>
</evidence>
<sequence length="496" mass="53719">MDLSSISNDSNIPSSGEACVAIVGLGFSGVATALHLLRGLPPGATLHLLERGDSAGRGVAYGTRCDSHLLNVPAGRLGWDPADEASFLAWLTERGTTDPQGQPLAAADFAPRRLLGSYLEHGLTQAIDAARARGVRVRSGLPGVTGLVRQGPCWRLQLSDGSTLSASQVVLATGHLPPARPPVTDAASGDSAWQAPGWFADPWAQPAWCELPAEADVLLLGSGLTAIDMVTQLRDQGHRGRITMLSRRGLLPQPHRVLEARPRPGLSPISELGPDLKLRLVLRAVRRWVAEAEADGRDWRDVMASLRSCTPKLWQRLTVRDRRQFLRHVQPWWDTHRHRLAPVLWQALQDDMAAGRVASVAGRLRHAEQLADGRWALQWQPRGSAEIQGAEVHAIINCTGPTSSLRHATDPLLASLRERGMLSADALGLGLLTDTQHRPLDSSGVAVEDLFYIGPMLKAQHWEATAIPELRQHAAQTAQAVLAEYAVRCQVERAAA</sequence>
<proteinExistence type="predicted"/>
<evidence type="ECO:0000259" key="1">
    <source>
        <dbReference type="Pfam" id="PF13454"/>
    </source>
</evidence>
<dbReference type="SUPFAM" id="SSF51905">
    <property type="entry name" value="FAD/NAD(P)-binding domain"/>
    <property type="match status" value="1"/>
</dbReference>
<dbReference type="Gene3D" id="3.50.50.60">
    <property type="entry name" value="FAD/NAD(P)-binding domain"/>
    <property type="match status" value="1"/>
</dbReference>
<organism evidence="2 3">
    <name type="scientific">Ideonella azotifigens</name>
    <dbReference type="NCBI Taxonomy" id="513160"/>
    <lineage>
        <taxon>Bacteria</taxon>
        <taxon>Pseudomonadati</taxon>
        <taxon>Pseudomonadota</taxon>
        <taxon>Betaproteobacteria</taxon>
        <taxon>Burkholderiales</taxon>
        <taxon>Sphaerotilaceae</taxon>
        <taxon>Ideonella</taxon>
    </lineage>
</organism>
<dbReference type="Proteomes" id="UP001500279">
    <property type="component" value="Unassembled WGS sequence"/>
</dbReference>